<keyword evidence="1" id="KW-0472">Membrane</keyword>
<feature type="transmembrane region" description="Helical" evidence="1">
    <location>
        <begin position="226"/>
        <end position="247"/>
    </location>
</feature>
<feature type="transmembrane region" description="Helical" evidence="1">
    <location>
        <begin position="364"/>
        <end position="382"/>
    </location>
</feature>
<feature type="transmembrane region" description="Helical" evidence="1">
    <location>
        <begin position="334"/>
        <end position="352"/>
    </location>
</feature>
<dbReference type="AlphaFoldDB" id="A0A8J7I3P7"/>
<keyword evidence="4" id="KW-1185">Reference proteome</keyword>
<feature type="domain" description="Glycosyltransferase RgtA/B/C/D-like" evidence="2">
    <location>
        <begin position="88"/>
        <end position="235"/>
    </location>
</feature>
<keyword evidence="1" id="KW-1133">Transmembrane helix</keyword>
<feature type="transmembrane region" description="Helical" evidence="1">
    <location>
        <begin position="23"/>
        <end position="48"/>
    </location>
</feature>
<dbReference type="InterPro" id="IPR038731">
    <property type="entry name" value="RgtA/B/C-like"/>
</dbReference>
<evidence type="ECO:0000313" key="4">
    <source>
        <dbReference type="Proteomes" id="UP000662314"/>
    </source>
</evidence>
<comment type="caution">
    <text evidence="3">The sequence shown here is derived from an EMBL/GenBank/DDBJ whole genome shotgun (WGS) entry which is preliminary data.</text>
</comment>
<evidence type="ECO:0000313" key="3">
    <source>
        <dbReference type="EMBL" id="MBH8575191.1"/>
    </source>
</evidence>
<dbReference type="Proteomes" id="UP000662314">
    <property type="component" value="Unassembled WGS sequence"/>
</dbReference>
<evidence type="ECO:0000256" key="1">
    <source>
        <dbReference type="SAM" id="Phobius"/>
    </source>
</evidence>
<dbReference type="EMBL" id="JAECZA010000111">
    <property type="protein sequence ID" value="MBH8575191.1"/>
    <property type="molecule type" value="Genomic_DNA"/>
</dbReference>
<proteinExistence type="predicted"/>
<dbReference type="RefSeq" id="WP_214433985.1">
    <property type="nucleotide sequence ID" value="NZ_CAWPUQ010000015.1"/>
</dbReference>
<feature type="transmembrane region" description="Helical" evidence="1">
    <location>
        <begin position="162"/>
        <end position="179"/>
    </location>
</feature>
<evidence type="ECO:0000259" key="2">
    <source>
        <dbReference type="Pfam" id="PF13231"/>
    </source>
</evidence>
<accession>A0A8J7I3P7</accession>
<reference evidence="3 4" key="1">
    <citation type="journal article" date="2021" name="Int. J. Syst. Evol. Microbiol.">
        <title>Amazonocrinis nigriterrae gen. nov., sp. nov., Atlanticothrix silvestris gen. nov., sp. nov. and Dendronalium phyllosphericum gen. nov., sp. nov., nostocacean cyanobacteria from Brazilian environments.</title>
        <authorList>
            <person name="Alvarenga D.O."/>
            <person name="Andreote A.P.D."/>
            <person name="Branco L.H.Z."/>
            <person name="Delbaje E."/>
            <person name="Cruz R.B."/>
            <person name="Varani A.M."/>
            <person name="Fiore M.F."/>
        </authorList>
    </citation>
    <scope>NUCLEOTIDE SEQUENCE [LARGE SCALE GENOMIC DNA]</scope>
    <source>
        <strain evidence="3 4">CENA369</strain>
    </source>
</reference>
<protein>
    <submittedName>
        <fullName evidence="3">Glycosyltransferase family 39 protein</fullName>
    </submittedName>
</protein>
<keyword evidence="1" id="KW-0812">Transmembrane</keyword>
<feature type="transmembrane region" description="Helical" evidence="1">
    <location>
        <begin position="110"/>
        <end position="128"/>
    </location>
</feature>
<feature type="transmembrane region" description="Helical" evidence="1">
    <location>
        <begin position="185"/>
        <end position="214"/>
    </location>
</feature>
<feature type="transmembrane region" description="Helical" evidence="1">
    <location>
        <begin position="303"/>
        <end position="322"/>
    </location>
</feature>
<gene>
    <name evidence="3" type="ORF">I8752_19655</name>
</gene>
<name>A0A8J7I3P7_9NOST</name>
<sequence>MAINIKIYMLKQRINKLFQSRHLIFYPIVLGTFIILIHNVITIIFGLLHPEPNNPWEAAIIVEAWRNFQGLAIYEDVHHGHATHMYGPFVTFLIGFIFHITGPNNYIGRLISLVSALLIVSLLSKILLRRQNKAIFSLGWILLFCSNTRVDNYFIETRPDLTALFFSLVAVLLMYLGYTKQNFKIYIIGVLSLVIGFFFKQTSIVFAFLPVVVLLLRYDFRSKKRLLLAFLPVIIMIGIILILRYVNPQVYYYMIDVPKQYPIRIKLAVQVFFQILPMNPLFLFCLGETLINQEENVEDRQKLQWIIGAIIITIPTSILAYSKAGGLDNSLLPAFLAMFAFCLIKFNKYYTFLKNHTVTYKRRILLALFLSFLVINSVIIPIPRGTVSAISYKKLLLNQYSRSYSNIIQNSKNLIGKVVCPEDPTIPMYAKGYAGGSIYLEKDSIGWTKLIPNYTLEEIVSSDYVIDVVNWYQDSLNESSLKKLGFVPFENNAIDSSSYLIWRKQ</sequence>
<feature type="transmembrane region" description="Helical" evidence="1">
    <location>
        <begin position="267"/>
        <end position="291"/>
    </location>
</feature>
<dbReference type="Pfam" id="PF13231">
    <property type="entry name" value="PMT_2"/>
    <property type="match status" value="1"/>
</dbReference>
<organism evidence="3 4">
    <name type="scientific">Dendronalium phyllosphericum CENA369</name>
    <dbReference type="NCBI Taxonomy" id="1725256"/>
    <lineage>
        <taxon>Bacteria</taxon>
        <taxon>Bacillati</taxon>
        <taxon>Cyanobacteriota</taxon>
        <taxon>Cyanophyceae</taxon>
        <taxon>Nostocales</taxon>
        <taxon>Nostocaceae</taxon>
        <taxon>Dendronalium</taxon>
        <taxon>Dendronalium phyllosphericum</taxon>
    </lineage>
</organism>